<reference evidence="1 2" key="1">
    <citation type="submission" date="2014-01" db="EMBL/GenBank/DDBJ databases">
        <title>Full genme sequencing of cellulolytic bacterium Gynuella sunshinyii YC6258T gen. nov., sp. nov.</title>
        <authorList>
            <person name="Khan H."/>
            <person name="Chung E.J."/>
            <person name="Chung Y.R."/>
        </authorList>
    </citation>
    <scope>NUCLEOTIDE SEQUENCE [LARGE SCALE GENOMIC DNA]</scope>
    <source>
        <strain evidence="1 2">YC6258</strain>
    </source>
</reference>
<dbReference type="EMBL" id="CP007142">
    <property type="protein sequence ID" value="AJQ96598.1"/>
    <property type="molecule type" value="Genomic_DNA"/>
</dbReference>
<dbReference type="HOGENOM" id="CLU_105030_0_0_6"/>
<gene>
    <name evidence="1" type="ORF">YC6258_04566</name>
</gene>
<dbReference type="STRING" id="1445510.YC6258_04566"/>
<dbReference type="Proteomes" id="UP000032266">
    <property type="component" value="Chromosome"/>
</dbReference>
<protein>
    <submittedName>
        <fullName evidence="1">Putative kinase</fullName>
    </submittedName>
</protein>
<dbReference type="RefSeq" id="WP_169749002.1">
    <property type="nucleotide sequence ID" value="NZ_CP007142.1"/>
</dbReference>
<proteinExistence type="predicted"/>
<dbReference type="Pfam" id="PF13671">
    <property type="entry name" value="AAA_33"/>
    <property type="match status" value="1"/>
</dbReference>
<organism evidence="1 2">
    <name type="scientific">Gynuella sunshinyii YC6258</name>
    <dbReference type="NCBI Taxonomy" id="1445510"/>
    <lineage>
        <taxon>Bacteria</taxon>
        <taxon>Pseudomonadati</taxon>
        <taxon>Pseudomonadota</taxon>
        <taxon>Gammaproteobacteria</taxon>
        <taxon>Oceanospirillales</taxon>
        <taxon>Saccharospirillaceae</taxon>
        <taxon>Gynuella</taxon>
    </lineage>
</organism>
<sequence length="159" mass="18482">MNKGCAYLLTGKVASGKTTYARKMEAEKKAVFLSIDELQLCIFGSSPTREQLDNSYDGAREYQFKEALKFLENGIDVFFDWGLWKKTERLKYKEQLQKHGFEVVIVYFKVSAEKRLEWNSKRNAGGDVASFKIEPHDVALFDSMYEEPTEEEYDLLITY</sequence>
<evidence type="ECO:0000313" key="2">
    <source>
        <dbReference type="Proteomes" id="UP000032266"/>
    </source>
</evidence>
<keyword evidence="1" id="KW-0418">Kinase</keyword>
<name>A0A0C5VTF7_9GAMM</name>
<keyword evidence="1" id="KW-0808">Transferase</keyword>
<dbReference type="InterPro" id="IPR027417">
    <property type="entry name" value="P-loop_NTPase"/>
</dbReference>
<dbReference type="GO" id="GO:0016301">
    <property type="term" value="F:kinase activity"/>
    <property type="evidence" value="ECO:0007669"/>
    <property type="project" value="UniProtKB-KW"/>
</dbReference>
<dbReference type="KEGG" id="gsn:YC6258_04566"/>
<keyword evidence="2" id="KW-1185">Reference proteome</keyword>
<accession>A0A0C5VTF7</accession>
<dbReference type="AlphaFoldDB" id="A0A0C5VTF7"/>
<dbReference type="Gene3D" id="3.40.50.300">
    <property type="entry name" value="P-loop containing nucleotide triphosphate hydrolases"/>
    <property type="match status" value="1"/>
</dbReference>
<dbReference type="SUPFAM" id="SSF52540">
    <property type="entry name" value="P-loop containing nucleoside triphosphate hydrolases"/>
    <property type="match status" value="1"/>
</dbReference>
<evidence type="ECO:0000313" key="1">
    <source>
        <dbReference type="EMBL" id="AJQ96598.1"/>
    </source>
</evidence>